<dbReference type="PANTHER" id="PTHR42686:SF1">
    <property type="entry name" value="GH17980P-RELATED"/>
    <property type="match status" value="1"/>
</dbReference>
<feature type="domain" description="NADP-dependent oxidoreductase" evidence="2">
    <location>
        <begin position="15"/>
        <end position="325"/>
    </location>
</feature>
<dbReference type="GO" id="GO:0005829">
    <property type="term" value="C:cytosol"/>
    <property type="evidence" value="ECO:0007669"/>
    <property type="project" value="TreeGrafter"/>
</dbReference>
<organism evidence="3 4">
    <name type="scientific">Allocatelliglobosispora scoriae</name>
    <dbReference type="NCBI Taxonomy" id="643052"/>
    <lineage>
        <taxon>Bacteria</taxon>
        <taxon>Bacillati</taxon>
        <taxon>Actinomycetota</taxon>
        <taxon>Actinomycetes</taxon>
        <taxon>Micromonosporales</taxon>
        <taxon>Micromonosporaceae</taxon>
        <taxon>Allocatelliglobosispora</taxon>
    </lineage>
</organism>
<keyword evidence="3" id="KW-0560">Oxidoreductase</keyword>
<dbReference type="Gene3D" id="3.20.20.100">
    <property type="entry name" value="NADP-dependent oxidoreductase domain"/>
    <property type="match status" value="1"/>
</dbReference>
<dbReference type="CDD" id="cd19152">
    <property type="entry name" value="AKR_AKR15A"/>
    <property type="match status" value="1"/>
</dbReference>
<dbReference type="PANTHER" id="PTHR42686">
    <property type="entry name" value="GH17980P-RELATED"/>
    <property type="match status" value="1"/>
</dbReference>
<proteinExistence type="predicted"/>
<dbReference type="GO" id="GO:0047834">
    <property type="term" value="F:D-threo-aldose 1-dehydrogenase activity"/>
    <property type="evidence" value="ECO:0007669"/>
    <property type="project" value="UniProtKB-EC"/>
</dbReference>
<dbReference type="InterPro" id="IPR036812">
    <property type="entry name" value="NAD(P)_OxRdtase_dom_sf"/>
</dbReference>
<name>A0A841BS55_9ACTN</name>
<dbReference type="SUPFAM" id="SSF51430">
    <property type="entry name" value="NAD(P)-linked oxidoreductase"/>
    <property type="match status" value="1"/>
</dbReference>
<accession>A0A841BS55</accession>
<feature type="region of interest" description="Disordered" evidence="1">
    <location>
        <begin position="90"/>
        <end position="112"/>
    </location>
</feature>
<feature type="compositionally biased region" description="Basic and acidic residues" evidence="1">
    <location>
        <begin position="90"/>
        <end position="105"/>
    </location>
</feature>
<dbReference type="RefSeq" id="WP_312875212.1">
    <property type="nucleotide sequence ID" value="NZ_JACHMN010000002.1"/>
</dbReference>
<evidence type="ECO:0000259" key="2">
    <source>
        <dbReference type="Pfam" id="PF00248"/>
    </source>
</evidence>
<evidence type="ECO:0000313" key="3">
    <source>
        <dbReference type="EMBL" id="MBB5869562.1"/>
    </source>
</evidence>
<dbReference type="InterPro" id="IPR023210">
    <property type="entry name" value="NADP_OxRdtase_dom"/>
</dbReference>
<dbReference type="AlphaFoldDB" id="A0A841BS55"/>
<evidence type="ECO:0000313" key="4">
    <source>
        <dbReference type="Proteomes" id="UP000587527"/>
    </source>
</evidence>
<dbReference type="Proteomes" id="UP000587527">
    <property type="component" value="Unassembled WGS sequence"/>
</dbReference>
<dbReference type="EC" id="1.1.1.122" evidence="3"/>
<sequence>MQRVALGRTDLEVTRLGLGLAPIAGLYSAVSEEQARATIDHAWSRGVRYFDTAPLYGYGHSERRAGRALADRPRAEFTLSTKVGRLLRAAGEDAPARGVTERSEEAPQGAPEAAQEFWSGVEQGIAPVFDFSAAGVASSLAESLDRLNLSHVDIAFIHDPDDHLPQALAEAAPTLERLRAEGRVGAIGVGANSAEVLARCIREADLDCVLLAGRYTLLDQVALDELLPLAQARGVAVIAAGVFNSGILADPRPGVTYNYEPATAEILARAQALREVCARFDVPLRTAAVQFPLRHPAVVSVLVGARSPAEVDDAVDAITAPVPAALWTALADEGFIRE</sequence>
<reference evidence="3 4" key="1">
    <citation type="submission" date="2020-08" db="EMBL/GenBank/DDBJ databases">
        <title>Sequencing the genomes of 1000 actinobacteria strains.</title>
        <authorList>
            <person name="Klenk H.-P."/>
        </authorList>
    </citation>
    <scope>NUCLEOTIDE SEQUENCE [LARGE SCALE GENOMIC DNA]</scope>
    <source>
        <strain evidence="3 4">DSM 45362</strain>
    </source>
</reference>
<protein>
    <submittedName>
        <fullName evidence="3">D-threo-aldose 1-dehydrogenase</fullName>
        <ecNumber evidence="3">1.1.1.122</ecNumber>
    </submittedName>
</protein>
<dbReference type="Pfam" id="PF00248">
    <property type="entry name" value="Aldo_ket_red"/>
    <property type="match status" value="1"/>
</dbReference>
<gene>
    <name evidence="3" type="ORF">F4553_002941</name>
</gene>
<evidence type="ECO:0000256" key="1">
    <source>
        <dbReference type="SAM" id="MobiDB-lite"/>
    </source>
</evidence>
<comment type="caution">
    <text evidence="3">The sequence shown here is derived from an EMBL/GenBank/DDBJ whole genome shotgun (WGS) entry which is preliminary data.</text>
</comment>
<dbReference type="EMBL" id="JACHMN010000002">
    <property type="protein sequence ID" value="MBB5869562.1"/>
    <property type="molecule type" value="Genomic_DNA"/>
</dbReference>
<keyword evidence="4" id="KW-1185">Reference proteome</keyword>
<dbReference type="InterPro" id="IPR020471">
    <property type="entry name" value="AKR"/>
</dbReference>